<sequence length="543" mass="61304">MIEDLQTRLNEQRVEETTANHAGQASHPAPTSDSEEGMGEKGADFHYSLSYSLAEPIPNFGDIQPWSPRMVESLPALPPAPLDTVGIPRPSLAFSISDLQPQTGQPSPPAEVHLTPMICTDLDQLFFDRAYPFVPIVQKFRYLSWSQQADKSKPKLCLQYAMRTLAASFSSQFQLIRNSLYKQARQLLDTLETDCQDNQAYAYSLSIEQVQAWILLAMYEWMSYAGNYQCGMVSAGRAFRLVQLMRLYDLDGHKNPDPTTQGRDQVHRDWVDVESMRRTFWLAFTIDRFTSAIDGLPLTFDERQIRTRLPAPDACFTSARPTTMGFLSATINAIENERQIDSTSPFTQSIIASTVCGRVLEHRHQYPVAHQLHLNGRHPPERVRDAMYEFCNRHRSINALLAQHQKLLSVNNLSEHPDPLLIFVALTEYMAVFMLYETIESKFLGTEVQAKQVADALSTEQKQQLGDAVNDLSTLTTTLRQLNHFQTHPLTPIPLLLIAKFCLAHNRLHEESYSTLIPHIHAALQGLTGLNALAQIAVQLLSN</sequence>
<accession>A0ACC2JQT8</accession>
<organism evidence="1 2">
    <name type="scientific">Lasiodiplodia mahajangana</name>
    <dbReference type="NCBI Taxonomy" id="1108764"/>
    <lineage>
        <taxon>Eukaryota</taxon>
        <taxon>Fungi</taxon>
        <taxon>Dikarya</taxon>
        <taxon>Ascomycota</taxon>
        <taxon>Pezizomycotina</taxon>
        <taxon>Dothideomycetes</taxon>
        <taxon>Dothideomycetes incertae sedis</taxon>
        <taxon>Botryosphaeriales</taxon>
        <taxon>Botryosphaeriaceae</taxon>
        <taxon>Lasiodiplodia</taxon>
    </lineage>
</organism>
<evidence type="ECO:0000313" key="2">
    <source>
        <dbReference type="Proteomes" id="UP001153332"/>
    </source>
</evidence>
<dbReference type="Proteomes" id="UP001153332">
    <property type="component" value="Unassembled WGS sequence"/>
</dbReference>
<gene>
    <name evidence="1" type="ORF">O1611_g4004</name>
</gene>
<name>A0ACC2JQT8_9PEZI</name>
<keyword evidence="2" id="KW-1185">Reference proteome</keyword>
<reference evidence="1" key="1">
    <citation type="submission" date="2022-12" db="EMBL/GenBank/DDBJ databases">
        <title>Genome Sequence of Lasiodiplodia mahajangana.</title>
        <authorList>
            <person name="Buettner E."/>
        </authorList>
    </citation>
    <scope>NUCLEOTIDE SEQUENCE</scope>
    <source>
        <strain evidence="1">VT137</strain>
    </source>
</reference>
<dbReference type="EMBL" id="JAPUUL010000705">
    <property type="protein sequence ID" value="KAJ8129627.1"/>
    <property type="molecule type" value="Genomic_DNA"/>
</dbReference>
<comment type="caution">
    <text evidence="1">The sequence shown here is derived from an EMBL/GenBank/DDBJ whole genome shotgun (WGS) entry which is preliminary data.</text>
</comment>
<evidence type="ECO:0000313" key="1">
    <source>
        <dbReference type="EMBL" id="KAJ8129627.1"/>
    </source>
</evidence>
<protein>
    <submittedName>
        <fullName evidence="1">Uncharacterized protein</fullName>
    </submittedName>
</protein>
<proteinExistence type="predicted"/>